<name>A0AAV1BIT9_PSEUB</name>
<dbReference type="AlphaFoldDB" id="A0AAV1BIT9"/>
<proteinExistence type="predicted"/>
<dbReference type="Gene3D" id="2.30.260.10">
    <property type="entry name" value="putative xylanase like domain"/>
    <property type="match status" value="1"/>
</dbReference>
<dbReference type="InterPro" id="IPR010846">
    <property type="entry name" value="AmiA-like"/>
</dbReference>
<dbReference type="Gene3D" id="1.10.3670.10">
    <property type="entry name" value="Putative xylanase like domain"/>
    <property type="match status" value="1"/>
</dbReference>
<feature type="chain" id="PRO_5043449215" evidence="1">
    <location>
        <begin position="27"/>
        <end position="312"/>
    </location>
</feature>
<accession>A0AAV1BIT9</accession>
<feature type="signal peptide" evidence="1">
    <location>
        <begin position="1"/>
        <end position="26"/>
    </location>
</feature>
<dbReference type="InterPro" id="IPR038765">
    <property type="entry name" value="Papain-like_cys_pep_sf"/>
</dbReference>
<reference evidence="2" key="1">
    <citation type="submission" date="2023-03" db="EMBL/GenBank/DDBJ databases">
        <authorList>
            <person name="Pothier F. J."/>
        </authorList>
    </citation>
    <scope>NUCLEOTIDE SEQUENCE</scope>
    <source>
        <strain evidence="2">DAPP-PG 215</strain>
    </source>
</reference>
<organism evidence="2 3">
    <name type="scientific">Pseudomonas syringae pv. tomato</name>
    <dbReference type="NCBI Taxonomy" id="323"/>
    <lineage>
        <taxon>Bacteria</taxon>
        <taxon>Pseudomonadati</taxon>
        <taxon>Pseudomonadota</taxon>
        <taxon>Gammaproteobacteria</taxon>
        <taxon>Pseudomonadales</taxon>
        <taxon>Pseudomonadaceae</taxon>
        <taxon>Pseudomonas</taxon>
    </lineage>
</organism>
<evidence type="ECO:0000313" key="2">
    <source>
        <dbReference type="EMBL" id="CAI8763017.1"/>
    </source>
</evidence>
<dbReference type="EMBL" id="OX458335">
    <property type="protein sequence ID" value="CAI8763017.1"/>
    <property type="molecule type" value="Genomic_DNA"/>
</dbReference>
<dbReference type="Proteomes" id="UP001177000">
    <property type="component" value="Chromosome"/>
</dbReference>
<dbReference type="SUPFAM" id="SSF54001">
    <property type="entry name" value="Cysteine proteinases"/>
    <property type="match status" value="1"/>
</dbReference>
<sequence>MVNQLQKISSLVLISALLTGCGVSGAEIKNVVSDTRIETDKPILINLDAYTSEKLNSILEAKAKSLFFDKGQMIDLISAKFLGTPYRANMLQGSENITEQLVIDFRGLDCFTYLDYVEALRKSTSQQAFVRNLIQTRYHDGDVDFLKRKHFFTDWAHSNTHALADDITARISSNTVSVEKRLNEKSDGQTYLPGLPVVERSITYIPSDLVDDKVVSHLRTGDYIGIYTKLPGLDVTHVGIFIMTEKGPVLRNASSRKENEKVVDSPFFEYVARTPGIVVFSGQNNNTLMCFPSVEALMYRNFGYRARGLGGC</sequence>
<dbReference type="PROSITE" id="PS51257">
    <property type="entry name" value="PROKAR_LIPOPROTEIN"/>
    <property type="match status" value="1"/>
</dbReference>
<dbReference type="Pfam" id="PF07313">
    <property type="entry name" value="AmiA-like"/>
    <property type="match status" value="1"/>
</dbReference>
<protein>
    <submittedName>
        <fullName evidence="2">DUF1460 domain-containing protein</fullName>
    </submittedName>
</protein>
<keyword evidence="1" id="KW-0732">Signal</keyword>
<gene>
    <name evidence="2" type="ORF">DAPPPG215_04430</name>
</gene>
<evidence type="ECO:0000256" key="1">
    <source>
        <dbReference type="SAM" id="SignalP"/>
    </source>
</evidence>
<evidence type="ECO:0000313" key="3">
    <source>
        <dbReference type="Proteomes" id="UP001177000"/>
    </source>
</evidence>